<dbReference type="OrthoDB" id="5401170at2759"/>
<dbReference type="AlphaFoldDB" id="A0A8H4EFE8"/>
<dbReference type="EMBL" id="JAAAPX010000117">
    <property type="protein sequence ID" value="KAF4230348.1"/>
    <property type="molecule type" value="Genomic_DNA"/>
</dbReference>
<evidence type="ECO:0000256" key="1">
    <source>
        <dbReference type="SAM" id="MobiDB-lite"/>
    </source>
</evidence>
<proteinExistence type="predicted"/>
<evidence type="ECO:0000313" key="3">
    <source>
        <dbReference type="Proteomes" id="UP000653565"/>
    </source>
</evidence>
<reference evidence="2" key="2">
    <citation type="submission" date="2020-04" db="EMBL/GenBank/DDBJ databases">
        <authorList>
            <person name="Santos R.A.C."/>
            <person name="Steenwyk J.L."/>
            <person name="Rivero-Menendez O."/>
            <person name="Mead M.E."/>
            <person name="Silva L.P."/>
            <person name="Bastos R.W."/>
            <person name="Alastruey-Izquierdo A."/>
            <person name="Goldman G.H."/>
            <person name="Rokas A."/>
        </authorList>
    </citation>
    <scope>NUCLEOTIDE SEQUENCE</scope>
    <source>
        <strain evidence="2">CNM-CM6805</strain>
    </source>
</reference>
<keyword evidence="3" id="KW-1185">Reference proteome</keyword>
<organism evidence="2 3">
    <name type="scientific">Aspergillus fumigatiaffinis</name>
    <dbReference type="NCBI Taxonomy" id="340414"/>
    <lineage>
        <taxon>Eukaryota</taxon>
        <taxon>Fungi</taxon>
        <taxon>Dikarya</taxon>
        <taxon>Ascomycota</taxon>
        <taxon>Pezizomycotina</taxon>
        <taxon>Eurotiomycetes</taxon>
        <taxon>Eurotiomycetidae</taxon>
        <taxon>Eurotiales</taxon>
        <taxon>Aspergillaceae</taxon>
        <taxon>Aspergillus</taxon>
        <taxon>Aspergillus subgen. Fumigati</taxon>
    </lineage>
</organism>
<evidence type="ECO:0000313" key="2">
    <source>
        <dbReference type="EMBL" id="KAF4230348.1"/>
    </source>
</evidence>
<name>A0A8H4EFE8_9EURO</name>
<dbReference type="Proteomes" id="UP000653565">
    <property type="component" value="Unassembled WGS sequence"/>
</dbReference>
<protein>
    <submittedName>
        <fullName evidence="2">Uncharacterized protein</fullName>
    </submittedName>
</protein>
<feature type="region of interest" description="Disordered" evidence="1">
    <location>
        <begin position="25"/>
        <end position="45"/>
    </location>
</feature>
<accession>A0A8H4EFE8</accession>
<comment type="caution">
    <text evidence="2">The sequence shown here is derived from an EMBL/GenBank/DDBJ whole genome shotgun (WGS) entry which is preliminary data.</text>
</comment>
<sequence length="278" mass="31541">MFECHCSSDPTQQARVVIYTQIPNKGTQALPPDMRRRQASGEGPDGLQEELEAYERLAEHQIDFTPQLVGFKHEKQDGNGLVPDGFVSYMAYTKVSGVALGTRIYRFGDGSDIPDVDMTSDAHSTRKPGKHITRYSIPKGLFWTMHRCERDLIRDKFNEIYRSAPSDYRLAYTDISPRGRKLLAARVKVEIPYLDNLIWEQKTQKLSVFTLTFFTADDNLILPYGSSYIDGVFVPTDGTRTWRPQDVALWGLAVFPGRHNLGLQDENDTDFVAAGWIL</sequence>
<reference evidence="2" key="1">
    <citation type="journal article" date="2020" name="bioRxiv">
        <title>Genomic and phenotypic heterogeneity of clinical isolates of the human pathogens Aspergillus fumigatus, Aspergillus lentulus and Aspergillus fumigatiaffinis.</title>
        <authorList>
            <person name="dos Santos R.A.C."/>
            <person name="Steenwyk J.L."/>
            <person name="Rivero-Menendez O."/>
            <person name="Mead M.E."/>
            <person name="Silva L.P."/>
            <person name="Bastos R.W."/>
            <person name="Alastruey-Izquierdo A."/>
            <person name="Goldman G.H."/>
            <person name="Rokas A."/>
        </authorList>
    </citation>
    <scope>NUCLEOTIDE SEQUENCE</scope>
    <source>
        <strain evidence="2">CNM-CM6805</strain>
    </source>
</reference>
<gene>
    <name evidence="2" type="ORF">CNMCM6805_000747</name>
</gene>